<organism evidence="11 12">
    <name type="scientific">Candidatus Scatoplasma merdavium</name>
    <dbReference type="NCBI Taxonomy" id="2840932"/>
    <lineage>
        <taxon>Bacteria</taxon>
        <taxon>Bacillati</taxon>
        <taxon>Bacillota</taxon>
        <taxon>Bacilli</taxon>
        <taxon>Bacillales</taxon>
        <taxon>Candidatus Scatoplasma</taxon>
    </lineage>
</organism>
<comment type="caution">
    <text evidence="11">The sequence shown here is derived from an EMBL/GenBank/DDBJ whole genome shotgun (WGS) entry which is preliminary data.</text>
</comment>
<evidence type="ECO:0000313" key="11">
    <source>
        <dbReference type="EMBL" id="MBO8414282.1"/>
    </source>
</evidence>
<gene>
    <name evidence="11" type="ORF">IAC78_02240</name>
</gene>
<evidence type="ECO:0000256" key="2">
    <source>
        <dbReference type="ARBA" id="ARBA00007274"/>
    </source>
</evidence>
<dbReference type="InterPro" id="IPR042122">
    <property type="entry name" value="Ser_AcTrfase_N_sf"/>
</dbReference>
<comment type="pathway">
    <text evidence="1">Amino-acid biosynthesis; L-cysteine biosynthesis; L-cysteine from L-serine: step 1/2.</text>
</comment>
<reference evidence="11" key="1">
    <citation type="submission" date="2020-10" db="EMBL/GenBank/DDBJ databases">
        <authorList>
            <person name="Gilroy R."/>
        </authorList>
    </citation>
    <scope>NUCLEOTIDE SEQUENCE</scope>
    <source>
        <strain evidence="11">1748</strain>
    </source>
</reference>
<dbReference type="AlphaFoldDB" id="A0A9D9D9I4"/>
<evidence type="ECO:0000256" key="7">
    <source>
        <dbReference type="ARBA" id="ARBA00023192"/>
    </source>
</evidence>
<evidence type="ECO:0000256" key="3">
    <source>
        <dbReference type="ARBA" id="ARBA00013266"/>
    </source>
</evidence>
<dbReference type="InterPro" id="IPR001451">
    <property type="entry name" value="Hexapep"/>
</dbReference>
<dbReference type="InterPro" id="IPR045304">
    <property type="entry name" value="LbH_SAT"/>
</dbReference>
<dbReference type="InterPro" id="IPR011004">
    <property type="entry name" value="Trimer_LpxA-like_sf"/>
</dbReference>
<protein>
    <recommendedName>
        <fullName evidence="4">Serine acetyltransferase</fullName>
        <ecNumber evidence="3">2.3.1.30</ecNumber>
    </recommendedName>
</protein>
<dbReference type="Pfam" id="PF00132">
    <property type="entry name" value="Hexapep"/>
    <property type="match status" value="1"/>
</dbReference>
<dbReference type="InterPro" id="IPR053376">
    <property type="entry name" value="Serine_acetyltransferase"/>
</dbReference>
<dbReference type="Gene3D" id="2.160.10.10">
    <property type="entry name" value="Hexapeptide repeat proteins"/>
    <property type="match status" value="1"/>
</dbReference>
<dbReference type="InterPro" id="IPR010493">
    <property type="entry name" value="Ser_AcTrfase_N"/>
</dbReference>
<evidence type="ECO:0000259" key="10">
    <source>
        <dbReference type="Pfam" id="PF06426"/>
    </source>
</evidence>
<evidence type="ECO:0000256" key="5">
    <source>
        <dbReference type="ARBA" id="ARBA00022605"/>
    </source>
</evidence>
<evidence type="ECO:0000256" key="1">
    <source>
        <dbReference type="ARBA" id="ARBA00004876"/>
    </source>
</evidence>
<keyword evidence="8" id="KW-0012">Acyltransferase</keyword>
<comment type="catalytic activity">
    <reaction evidence="9">
        <text>L-serine + acetyl-CoA = O-acetyl-L-serine + CoA</text>
        <dbReference type="Rhea" id="RHEA:24560"/>
        <dbReference type="ChEBI" id="CHEBI:33384"/>
        <dbReference type="ChEBI" id="CHEBI:57287"/>
        <dbReference type="ChEBI" id="CHEBI:57288"/>
        <dbReference type="ChEBI" id="CHEBI:58340"/>
        <dbReference type="EC" id="2.3.1.30"/>
    </reaction>
</comment>
<keyword evidence="6" id="KW-0808">Transferase</keyword>
<evidence type="ECO:0000256" key="6">
    <source>
        <dbReference type="ARBA" id="ARBA00022679"/>
    </source>
</evidence>
<accession>A0A9D9D9I4</accession>
<dbReference type="GO" id="GO:0005737">
    <property type="term" value="C:cytoplasm"/>
    <property type="evidence" value="ECO:0007669"/>
    <property type="project" value="InterPro"/>
</dbReference>
<dbReference type="Pfam" id="PF06426">
    <property type="entry name" value="SATase_N"/>
    <property type="match status" value="1"/>
</dbReference>
<evidence type="ECO:0000256" key="9">
    <source>
        <dbReference type="ARBA" id="ARBA00049486"/>
    </source>
</evidence>
<evidence type="ECO:0000256" key="4">
    <source>
        <dbReference type="ARBA" id="ARBA00018522"/>
    </source>
</evidence>
<dbReference type="SUPFAM" id="SSF51161">
    <property type="entry name" value="Trimeric LpxA-like enzymes"/>
    <property type="match status" value="1"/>
</dbReference>
<keyword evidence="5" id="KW-0028">Amino-acid biosynthesis</keyword>
<dbReference type="CDD" id="cd03354">
    <property type="entry name" value="LbH_SAT"/>
    <property type="match status" value="1"/>
</dbReference>
<name>A0A9D9D9I4_9BACL</name>
<dbReference type="Proteomes" id="UP000823629">
    <property type="component" value="Unassembled WGS sequence"/>
</dbReference>
<comment type="similarity">
    <text evidence="2">Belongs to the transferase hexapeptide repeat family.</text>
</comment>
<dbReference type="GO" id="GO:0006535">
    <property type="term" value="P:cysteine biosynthetic process from serine"/>
    <property type="evidence" value="ECO:0007669"/>
    <property type="project" value="InterPro"/>
</dbReference>
<reference evidence="11" key="2">
    <citation type="journal article" date="2021" name="PeerJ">
        <title>Extensive microbial diversity within the chicken gut microbiome revealed by metagenomics and culture.</title>
        <authorList>
            <person name="Gilroy R."/>
            <person name="Ravi A."/>
            <person name="Getino M."/>
            <person name="Pursley I."/>
            <person name="Horton D.L."/>
            <person name="Alikhan N.F."/>
            <person name="Baker D."/>
            <person name="Gharbi K."/>
            <person name="Hall N."/>
            <person name="Watson M."/>
            <person name="Adriaenssens E.M."/>
            <person name="Foster-Nyarko E."/>
            <person name="Jarju S."/>
            <person name="Secka A."/>
            <person name="Antonio M."/>
            <person name="Oren A."/>
            <person name="Chaudhuri R.R."/>
            <person name="La Ragione R."/>
            <person name="Hildebrand F."/>
            <person name="Pallen M.J."/>
        </authorList>
    </citation>
    <scope>NUCLEOTIDE SEQUENCE</scope>
    <source>
        <strain evidence="11">1748</strain>
    </source>
</reference>
<dbReference type="PANTHER" id="PTHR42811">
    <property type="entry name" value="SERINE ACETYLTRANSFERASE"/>
    <property type="match status" value="1"/>
</dbReference>
<dbReference type="EC" id="2.3.1.30" evidence="3"/>
<evidence type="ECO:0000313" key="12">
    <source>
        <dbReference type="Proteomes" id="UP000823629"/>
    </source>
</evidence>
<dbReference type="EMBL" id="JADING010000063">
    <property type="protein sequence ID" value="MBO8414282.1"/>
    <property type="molecule type" value="Genomic_DNA"/>
</dbReference>
<sequence length="270" mass="30222">MNKIIEELHQINPSYMDENIKKISREGATEFYKELRELMFYTAYHETFDEKDCEALLSSARKRFANFYKTCDDPSKGSFDDFVSSLSSIKKSLLTDIEAIYEGDPSCNCPLEVILTYPGFTAISIYRITHKLLELGYKFVARVLSEYAHSRTGIDIHPGASIDDYFFIDHGTGIVIGETTHIGKHVKLYQGVTLGALSLKEGRKLHGQKRHPTIEDNVVIYSGASIFGGDTVIGENSVIGSNAFITKSIPANSIVRVKAYDLQIVDKSEN</sequence>
<dbReference type="NCBIfam" id="NF041874">
    <property type="entry name" value="EPS_EpsC"/>
    <property type="match status" value="1"/>
</dbReference>
<evidence type="ECO:0000256" key="8">
    <source>
        <dbReference type="ARBA" id="ARBA00023315"/>
    </source>
</evidence>
<dbReference type="Gene3D" id="1.10.3130.10">
    <property type="entry name" value="serine acetyltransferase, domain 1"/>
    <property type="match status" value="1"/>
</dbReference>
<keyword evidence="7" id="KW-0198">Cysteine biosynthesis</keyword>
<proteinExistence type="inferred from homology"/>
<feature type="domain" description="Serine acetyltransferase N-terminal" evidence="10">
    <location>
        <begin position="78"/>
        <end position="123"/>
    </location>
</feature>
<dbReference type="GO" id="GO:0009001">
    <property type="term" value="F:serine O-acetyltransferase activity"/>
    <property type="evidence" value="ECO:0007669"/>
    <property type="project" value="UniProtKB-EC"/>
</dbReference>